<reference evidence="6" key="1">
    <citation type="submission" date="2017-07" db="EMBL/GenBank/DDBJ databases">
        <title>The cable genome - Insights into the physiology and evolution of filamentous bacteria capable of sulfide oxidation via long distance electron transfer.</title>
        <authorList>
            <person name="Thorup C."/>
            <person name="Bjerg J.T."/>
            <person name="Schreiber L."/>
            <person name="Nielsen L.P."/>
            <person name="Kjeldsen K.U."/>
            <person name="Boesen T."/>
            <person name="Boggild A."/>
            <person name="Meysman F."/>
            <person name="Geelhoed J."/>
            <person name="Schramm A."/>
        </authorList>
    </citation>
    <scope>NUCLEOTIDE SEQUENCE [LARGE SCALE GENOMIC DNA]</scope>
    <source>
        <strain evidence="6">GS</strain>
    </source>
</reference>
<dbReference type="SMART" id="SM00086">
    <property type="entry name" value="PAC"/>
    <property type="match status" value="1"/>
</dbReference>
<feature type="transmembrane region" description="Helical" evidence="1">
    <location>
        <begin position="82"/>
        <end position="103"/>
    </location>
</feature>
<comment type="caution">
    <text evidence="6">The sequence shown here is derived from an EMBL/GenBank/DDBJ whole genome shotgun (WGS) entry which is preliminary data.</text>
</comment>
<dbReference type="SMART" id="SM00091">
    <property type="entry name" value="PAS"/>
    <property type="match status" value="2"/>
</dbReference>
<feature type="domain" description="PAC" evidence="3">
    <location>
        <begin position="458"/>
        <end position="510"/>
    </location>
</feature>
<dbReference type="Proteomes" id="UP000316238">
    <property type="component" value="Unassembled WGS sequence"/>
</dbReference>
<feature type="transmembrane region" description="Helical" evidence="1">
    <location>
        <begin position="109"/>
        <end position="128"/>
    </location>
</feature>
<dbReference type="SMART" id="SM00267">
    <property type="entry name" value="GGDEF"/>
    <property type="match status" value="1"/>
</dbReference>
<dbReference type="InterPro" id="IPR000160">
    <property type="entry name" value="GGDEF_dom"/>
</dbReference>
<evidence type="ECO:0000313" key="6">
    <source>
        <dbReference type="EMBL" id="TAA74524.1"/>
    </source>
</evidence>
<dbReference type="InterPro" id="IPR000700">
    <property type="entry name" value="PAS-assoc_C"/>
</dbReference>
<dbReference type="CDD" id="cd00130">
    <property type="entry name" value="PAS"/>
    <property type="match status" value="2"/>
</dbReference>
<feature type="transmembrane region" description="Helical" evidence="1">
    <location>
        <begin position="14"/>
        <end position="42"/>
    </location>
</feature>
<dbReference type="Pfam" id="PF08448">
    <property type="entry name" value="PAS_4"/>
    <property type="match status" value="1"/>
</dbReference>
<feature type="domain" description="GGDEF" evidence="5">
    <location>
        <begin position="542"/>
        <end position="675"/>
    </location>
</feature>
<feature type="transmembrane region" description="Helical" evidence="1">
    <location>
        <begin position="48"/>
        <end position="70"/>
    </location>
</feature>
<dbReference type="InterPro" id="IPR035919">
    <property type="entry name" value="EAL_sf"/>
</dbReference>
<dbReference type="EMBL" id="NQJD01000024">
    <property type="protein sequence ID" value="TAA74524.1"/>
    <property type="molecule type" value="Genomic_DNA"/>
</dbReference>
<dbReference type="InterPro" id="IPR001633">
    <property type="entry name" value="EAL_dom"/>
</dbReference>
<feature type="domain" description="PAS" evidence="2">
    <location>
        <begin position="385"/>
        <end position="431"/>
    </location>
</feature>
<dbReference type="FunFam" id="3.20.20.450:FF:000001">
    <property type="entry name" value="Cyclic di-GMP phosphodiesterase yahA"/>
    <property type="match status" value="1"/>
</dbReference>
<dbReference type="InterPro" id="IPR029787">
    <property type="entry name" value="Nucleotide_cyclase"/>
</dbReference>
<dbReference type="InterPro" id="IPR035965">
    <property type="entry name" value="PAS-like_dom_sf"/>
</dbReference>
<dbReference type="InterPro" id="IPR000014">
    <property type="entry name" value="PAS"/>
</dbReference>
<name>A0A521G0G9_9BACT</name>
<dbReference type="Pfam" id="PF00990">
    <property type="entry name" value="GGDEF"/>
    <property type="match status" value="1"/>
</dbReference>
<dbReference type="InterPro" id="IPR052155">
    <property type="entry name" value="Biofilm_reg_signaling"/>
</dbReference>
<dbReference type="Gene3D" id="3.30.70.270">
    <property type="match status" value="1"/>
</dbReference>
<dbReference type="PROSITE" id="PS50113">
    <property type="entry name" value="PAC"/>
    <property type="match status" value="1"/>
</dbReference>
<dbReference type="CDD" id="cd01948">
    <property type="entry name" value="EAL"/>
    <property type="match status" value="1"/>
</dbReference>
<dbReference type="InterPro" id="IPR013656">
    <property type="entry name" value="PAS_4"/>
</dbReference>
<keyword evidence="1" id="KW-0472">Membrane</keyword>
<keyword evidence="1" id="KW-1133">Transmembrane helix</keyword>
<protein>
    <submittedName>
        <fullName evidence="6">PAS domain S-box-containing protein/diguanylate cyclase (GGDEF) domain-containing protein</fullName>
    </submittedName>
</protein>
<dbReference type="SUPFAM" id="SSF141868">
    <property type="entry name" value="EAL domain-like"/>
    <property type="match status" value="1"/>
</dbReference>
<gene>
    <name evidence="6" type="ORF">CDV28_12428</name>
</gene>
<evidence type="ECO:0000259" key="4">
    <source>
        <dbReference type="PROSITE" id="PS50883"/>
    </source>
</evidence>
<dbReference type="InterPro" id="IPR001610">
    <property type="entry name" value="PAC"/>
</dbReference>
<dbReference type="PROSITE" id="PS50883">
    <property type="entry name" value="EAL"/>
    <property type="match status" value="1"/>
</dbReference>
<dbReference type="SUPFAM" id="SSF55785">
    <property type="entry name" value="PYP-like sensor domain (PAS domain)"/>
    <property type="match status" value="2"/>
</dbReference>
<evidence type="ECO:0000259" key="2">
    <source>
        <dbReference type="PROSITE" id="PS50112"/>
    </source>
</evidence>
<keyword evidence="7" id="KW-1185">Reference proteome</keyword>
<dbReference type="PROSITE" id="PS50112">
    <property type="entry name" value="PAS"/>
    <property type="match status" value="2"/>
</dbReference>
<feature type="transmembrane region" description="Helical" evidence="1">
    <location>
        <begin position="140"/>
        <end position="163"/>
    </location>
</feature>
<feature type="domain" description="PAS" evidence="2">
    <location>
        <begin position="268"/>
        <end position="313"/>
    </location>
</feature>
<dbReference type="SUPFAM" id="SSF55073">
    <property type="entry name" value="Nucleotide cyclase"/>
    <property type="match status" value="1"/>
</dbReference>
<dbReference type="SMART" id="SM00052">
    <property type="entry name" value="EAL"/>
    <property type="match status" value="1"/>
</dbReference>
<keyword evidence="1" id="KW-0812">Transmembrane</keyword>
<feature type="transmembrane region" description="Helical" evidence="1">
    <location>
        <begin position="203"/>
        <end position="223"/>
    </location>
</feature>
<dbReference type="Pfam" id="PF13426">
    <property type="entry name" value="PAS_9"/>
    <property type="match status" value="1"/>
</dbReference>
<sequence length="940" mass="105251">MNNQNDDKKPKRNVLLIGVAVLLGAFLPTGAAFVLHCCIGSWRFIHEPLAAMLLGWTAVTAILSSLFIMLTRHTEGNAPRTVWIAAALAGMGVLDGFNAGGTVSSIASVWLYSTAALVGGLLFTLHSLPERIARHPLIEWLPCLTATLCSLPGTGFLLSPALIPPVASLAVAKIISISGGLCFFIAGLHFLRESSGTEKRDALLIAGCSLFFASAACFFPFTLQYGAVWWLWHVLRLAAFFALLCLFLTRCRDNIQQLSRHRDDLAVGRKQLADLIENSPSAVTLKDISGRYVLVNRRFEELFGIKKKDVIGKFAADILPKLTRKLSHDSTESETVIEYEESISSENGTRTFLTSCFALPGSGEFNGCVGCIQTDITERRKLEQQLRLDQKIIENAEEAVVVTDAKATILDVNEAYTFIMGYERDEAIGQNPRICKSGHHDQIFYEEMWRQLTETGSWSGEIWDRRKNGEVFEKWLTISAIRDSSGNTVNYVGIFNDITEKKNIERKLKNLLFYDPLTKLPNRTLFQEHLEQAMISSQSHDIPLALFCIDLDRFKDVNDSLGHKAGDELLTQVAKRIRSGVRKSDVVARLCGDEFTVILSEIKFCESAGHLARRMIHLLQQPFHIDGEEIFINASIGISIYPDDGLEAETLIKNADTAMHFAKQREQGSFQHFRTQMNEQLVQRLNLEKQLRHALDDEQFVLYYQPKYSLPDEKMVGSEALVRWLHPEEGIISPAEFIPLAEETGLITALGEWSLKTACRQAKDWEAQGLGLHRVAVNLSSRQFQNRKLLDLLRDTLAETGLPAAFLELEITESTVMENPKQAVELLQEIRQIGIRIAIDDFGTGYSSLAYLKKFPVNSIKIDQSFIADLTKDSDDAAIVASIIQMARSLNLEVVAEGVETLEQLDFLREKKCHEVQGYYFSKPLPVEQFAEKIRSLQSS</sequence>
<dbReference type="InterPro" id="IPR043128">
    <property type="entry name" value="Rev_trsase/Diguanyl_cyclase"/>
</dbReference>
<dbReference type="NCBIfam" id="TIGR00254">
    <property type="entry name" value="GGDEF"/>
    <property type="match status" value="1"/>
</dbReference>
<dbReference type="Pfam" id="PF00563">
    <property type="entry name" value="EAL"/>
    <property type="match status" value="1"/>
</dbReference>
<dbReference type="Gene3D" id="3.30.450.20">
    <property type="entry name" value="PAS domain"/>
    <property type="match status" value="2"/>
</dbReference>
<dbReference type="PANTHER" id="PTHR44757">
    <property type="entry name" value="DIGUANYLATE CYCLASE DGCP"/>
    <property type="match status" value="1"/>
</dbReference>
<dbReference type="CDD" id="cd01949">
    <property type="entry name" value="GGDEF"/>
    <property type="match status" value="1"/>
</dbReference>
<feature type="domain" description="EAL" evidence="4">
    <location>
        <begin position="684"/>
        <end position="938"/>
    </location>
</feature>
<feature type="transmembrane region" description="Helical" evidence="1">
    <location>
        <begin position="169"/>
        <end position="191"/>
    </location>
</feature>
<dbReference type="NCBIfam" id="TIGR00229">
    <property type="entry name" value="sensory_box"/>
    <property type="match status" value="2"/>
</dbReference>
<dbReference type="Gene3D" id="3.20.20.450">
    <property type="entry name" value="EAL domain"/>
    <property type="match status" value="1"/>
</dbReference>
<organism evidence="6 7">
    <name type="scientific">Candidatus Electronema aureum</name>
    <dbReference type="NCBI Taxonomy" id="2005002"/>
    <lineage>
        <taxon>Bacteria</taxon>
        <taxon>Pseudomonadati</taxon>
        <taxon>Thermodesulfobacteriota</taxon>
        <taxon>Desulfobulbia</taxon>
        <taxon>Desulfobulbales</taxon>
        <taxon>Desulfobulbaceae</taxon>
        <taxon>Candidatus Electronema</taxon>
    </lineage>
</organism>
<dbReference type="PANTHER" id="PTHR44757:SF2">
    <property type="entry name" value="BIOFILM ARCHITECTURE MAINTENANCE PROTEIN MBAA"/>
    <property type="match status" value="1"/>
</dbReference>
<accession>A0A521G0G9</accession>
<dbReference type="PROSITE" id="PS50887">
    <property type="entry name" value="GGDEF"/>
    <property type="match status" value="1"/>
</dbReference>
<evidence type="ECO:0000313" key="7">
    <source>
        <dbReference type="Proteomes" id="UP000316238"/>
    </source>
</evidence>
<feature type="transmembrane region" description="Helical" evidence="1">
    <location>
        <begin position="229"/>
        <end position="249"/>
    </location>
</feature>
<proteinExistence type="predicted"/>
<evidence type="ECO:0000256" key="1">
    <source>
        <dbReference type="SAM" id="Phobius"/>
    </source>
</evidence>
<evidence type="ECO:0000259" key="5">
    <source>
        <dbReference type="PROSITE" id="PS50887"/>
    </source>
</evidence>
<evidence type="ECO:0000259" key="3">
    <source>
        <dbReference type="PROSITE" id="PS50113"/>
    </source>
</evidence>
<dbReference type="AlphaFoldDB" id="A0A521G0G9"/>